<accession>A0A6A6EP90</accession>
<dbReference type="Pfam" id="PF13095">
    <property type="entry name" value="FTA2"/>
    <property type="match status" value="1"/>
</dbReference>
<organism evidence="1 2">
    <name type="scientific">Zopfia rhizophila CBS 207.26</name>
    <dbReference type="NCBI Taxonomy" id="1314779"/>
    <lineage>
        <taxon>Eukaryota</taxon>
        <taxon>Fungi</taxon>
        <taxon>Dikarya</taxon>
        <taxon>Ascomycota</taxon>
        <taxon>Pezizomycotina</taxon>
        <taxon>Dothideomycetes</taxon>
        <taxon>Dothideomycetes incertae sedis</taxon>
        <taxon>Zopfiaceae</taxon>
        <taxon>Zopfia</taxon>
    </lineage>
</organism>
<proteinExistence type="predicted"/>
<dbReference type="AlphaFoldDB" id="A0A6A6EP90"/>
<gene>
    <name evidence="1" type="ORF">K469DRAFT_696000</name>
</gene>
<dbReference type="EMBL" id="ML994616">
    <property type="protein sequence ID" value="KAF2191910.1"/>
    <property type="molecule type" value="Genomic_DNA"/>
</dbReference>
<dbReference type="InterPro" id="IPR025213">
    <property type="entry name" value="Sim4_Fta2"/>
</dbReference>
<name>A0A6A6EP90_9PEZI</name>
<keyword evidence="2" id="KW-1185">Reference proteome</keyword>
<reference evidence="1" key="1">
    <citation type="journal article" date="2020" name="Stud. Mycol.">
        <title>101 Dothideomycetes genomes: a test case for predicting lifestyles and emergence of pathogens.</title>
        <authorList>
            <person name="Haridas S."/>
            <person name="Albert R."/>
            <person name="Binder M."/>
            <person name="Bloem J."/>
            <person name="Labutti K."/>
            <person name="Salamov A."/>
            <person name="Andreopoulos B."/>
            <person name="Baker S."/>
            <person name="Barry K."/>
            <person name="Bills G."/>
            <person name="Bluhm B."/>
            <person name="Cannon C."/>
            <person name="Castanera R."/>
            <person name="Culley D."/>
            <person name="Daum C."/>
            <person name="Ezra D."/>
            <person name="Gonzalez J."/>
            <person name="Henrissat B."/>
            <person name="Kuo A."/>
            <person name="Liang C."/>
            <person name="Lipzen A."/>
            <person name="Lutzoni F."/>
            <person name="Magnuson J."/>
            <person name="Mondo S."/>
            <person name="Nolan M."/>
            <person name="Ohm R."/>
            <person name="Pangilinan J."/>
            <person name="Park H.-J."/>
            <person name="Ramirez L."/>
            <person name="Alfaro M."/>
            <person name="Sun H."/>
            <person name="Tritt A."/>
            <person name="Yoshinaga Y."/>
            <person name="Zwiers L.-H."/>
            <person name="Turgeon B."/>
            <person name="Goodwin S."/>
            <person name="Spatafora J."/>
            <person name="Crous P."/>
            <person name="Grigoriev I."/>
        </authorList>
    </citation>
    <scope>NUCLEOTIDE SEQUENCE</scope>
    <source>
        <strain evidence="1">CBS 207.26</strain>
    </source>
</reference>
<sequence>MVTETTGLVEGGDYKTRPGAAGQAARIFVWRTPQPDVNGRVRLGAPVVDTQFRNEQKFGFTIPSKEKENKALDDLEHSLIKGFRFFDLGEALVTLDPAGRSQVSREDIEGQKDPFYAECRAYRRIASKPRKRPIAIACHGFISIPAKQESFFARKFNIIDWNRPEEELSLPPAKRQPLRALVKDLVETDPEITEKLIASIRREPKALNSLRIHVMDVRWSNYKGGHLVDFSSAWTEPHFEFRKDVNSEKDIKINRQIDLAAFDKMVKEELGMDVSVRTETNPDLIARLRQRRKRED</sequence>
<evidence type="ECO:0000313" key="2">
    <source>
        <dbReference type="Proteomes" id="UP000800200"/>
    </source>
</evidence>
<evidence type="ECO:0000313" key="1">
    <source>
        <dbReference type="EMBL" id="KAF2191910.1"/>
    </source>
</evidence>
<protein>
    <submittedName>
        <fullName evidence="1">Uncharacterized protein</fullName>
    </submittedName>
</protein>
<dbReference type="Proteomes" id="UP000800200">
    <property type="component" value="Unassembled WGS sequence"/>
</dbReference>